<dbReference type="AlphaFoldDB" id="A0A7X6DGJ0"/>
<protein>
    <recommendedName>
        <fullName evidence="11">DNA gyrase subunit B</fullName>
        <ecNumber evidence="11">5.6.2.2</ecNumber>
    </recommendedName>
</protein>
<dbReference type="HAMAP" id="MF_01898">
    <property type="entry name" value="GyrB"/>
    <property type="match status" value="1"/>
</dbReference>
<dbReference type="InterPro" id="IPR011557">
    <property type="entry name" value="GyrB"/>
</dbReference>
<feature type="region of interest" description="Disordered" evidence="12">
    <location>
        <begin position="1"/>
        <end position="22"/>
    </location>
</feature>
<keyword evidence="15" id="KW-1185">Reference proteome</keyword>
<dbReference type="InterPro" id="IPR018522">
    <property type="entry name" value="TopoIIA_CS"/>
</dbReference>
<dbReference type="EMBL" id="VTOX01000004">
    <property type="protein sequence ID" value="NKE66733.1"/>
    <property type="molecule type" value="Genomic_DNA"/>
</dbReference>
<evidence type="ECO:0000256" key="9">
    <source>
        <dbReference type="ARBA" id="ARBA00023125"/>
    </source>
</evidence>
<evidence type="ECO:0000256" key="4">
    <source>
        <dbReference type="ARBA" id="ARBA00022723"/>
    </source>
</evidence>
<dbReference type="InterPro" id="IPR013506">
    <property type="entry name" value="Topo_IIA_bsu_dom2"/>
</dbReference>
<evidence type="ECO:0000256" key="6">
    <source>
        <dbReference type="ARBA" id="ARBA00022840"/>
    </source>
</evidence>
<feature type="binding site" evidence="11">
    <location>
        <position position="584"/>
    </location>
    <ligand>
        <name>Mg(2+)</name>
        <dbReference type="ChEBI" id="CHEBI:18420"/>
        <label>1</label>
        <note>catalytic</note>
    </ligand>
</feature>
<dbReference type="SUPFAM" id="SSF54211">
    <property type="entry name" value="Ribosomal protein S5 domain 2-like"/>
    <property type="match status" value="1"/>
</dbReference>
<dbReference type="GO" id="GO:0003677">
    <property type="term" value="F:DNA binding"/>
    <property type="evidence" value="ECO:0007669"/>
    <property type="project" value="UniProtKB-KW"/>
</dbReference>
<evidence type="ECO:0000256" key="5">
    <source>
        <dbReference type="ARBA" id="ARBA00022741"/>
    </source>
</evidence>
<evidence type="ECO:0000256" key="2">
    <source>
        <dbReference type="ARBA" id="ARBA00010708"/>
    </source>
</evidence>
<evidence type="ECO:0000313" key="14">
    <source>
        <dbReference type="EMBL" id="NKE66733.1"/>
    </source>
</evidence>
<keyword evidence="5 11" id="KW-0547">Nucleotide-binding</keyword>
<comment type="subunit">
    <text evidence="11">Heterotetramer, composed of two GyrA and two GyrB chains. In the heterotetramer, GyrA contains the active site tyrosine that forms a transient covalent intermediate with DNA, while GyrB binds cofactors and catalyzes ATP hydrolysis.</text>
</comment>
<dbReference type="SMART" id="SM00433">
    <property type="entry name" value="TOP2c"/>
    <property type="match status" value="1"/>
</dbReference>
<dbReference type="Pfam" id="PF02518">
    <property type="entry name" value="HATPase_c"/>
    <property type="match status" value="1"/>
</dbReference>
<dbReference type="FunFam" id="3.30.230.10:FF:000005">
    <property type="entry name" value="DNA gyrase subunit B"/>
    <property type="match status" value="1"/>
</dbReference>
<dbReference type="GO" id="GO:0003918">
    <property type="term" value="F:DNA topoisomerase type II (double strand cut, ATP-hydrolyzing) activity"/>
    <property type="evidence" value="ECO:0007669"/>
    <property type="project" value="UniProtKB-UniRule"/>
</dbReference>
<feature type="binding site" evidence="11">
    <location>
        <position position="584"/>
    </location>
    <ligand>
        <name>Mg(2+)</name>
        <dbReference type="ChEBI" id="CHEBI:18420"/>
        <label>2</label>
    </ligand>
</feature>
<dbReference type="PRINTS" id="PR00418">
    <property type="entry name" value="TPI2FAMILY"/>
</dbReference>
<feature type="region of interest" description="Disordered" evidence="12">
    <location>
        <begin position="540"/>
        <end position="564"/>
    </location>
</feature>
<dbReference type="Gene3D" id="3.30.565.10">
    <property type="entry name" value="Histidine kinase-like ATPase, C-terminal domain"/>
    <property type="match status" value="1"/>
</dbReference>
<evidence type="ECO:0000256" key="7">
    <source>
        <dbReference type="ARBA" id="ARBA00022842"/>
    </source>
</evidence>
<evidence type="ECO:0000313" key="15">
    <source>
        <dbReference type="Proteomes" id="UP000521868"/>
    </source>
</evidence>
<dbReference type="Gene3D" id="3.40.50.670">
    <property type="match status" value="2"/>
</dbReference>
<keyword evidence="6 11" id="KW-0067">ATP-binding</keyword>
<reference evidence="14 15" key="1">
    <citation type="journal article" date="2020" name="Nature">
        <title>Bacterial chemolithoautotrophy via manganese oxidation.</title>
        <authorList>
            <person name="Yu H."/>
            <person name="Leadbetter J.R."/>
        </authorList>
    </citation>
    <scope>NUCLEOTIDE SEQUENCE [LARGE SCALE GENOMIC DNA]</scope>
    <source>
        <strain evidence="14 15">RBP-1</strain>
    </source>
</reference>
<sequence>MSEENQQNQVHVGAGGEESSNFQPAIDAHQAGASEGYGEGAIQILEGLEAVRKRPGMYIGDTSDGTGLHHLVFEVVDNSIDEALAGHCDDIVVTIHTDNSISVVDNGRGIPTGIKMDDKHEPKRSAAEIALTELHAGGKFNQNSYKVSGGLHGVGVSCVNALSKMLRLTVRREGKVHVLEFSRGFVQNRIVETVQTPDGPVEVSPMQVLGDTDKRGTEVHFLPDNTDIFKENNDFHYEILSKRLRELSFLNNGVRIRLLDERTGKEDDFSGAGGVKGFVGFINKGKQVLHPNVFHAVGDRQSDQNTNIGVEVAMQWNSGYNEQVLCFTNNIPQRDGGTHLTGLRAAMTRVINKYIEENEMAKKAKVEVTGDDMREGLTCVLSVKVPEPKFSSQTKDKLVSSEVRGPVEDVVARTLGDYLQERPQDAKIIVGKIIEAARAREAARKAREMTRRKGVLDGMGLPGKLADCQEKDPALCEIYIVEGDSAGGSAKQGRDRKFQAILPLRGKILNVEKARYEKLLTSNEILTLITALGTGIGNASGSGSRGDGNGNGNGNGNGHGGSNSGADDFNVAKLRYHRIIIMTDADVDGAHIRTLLLTFFYRQMPELVERGHIYIAQPPLYKVKSGKEELYLKDGSELDRFLLRIALNGASVHTGGENATVIAGDTLAELARKHQVAEAVINRLAGYMDAEALRAIADGVSLNLDTVADAERSAVALQAKLQELDRASNQAPAEVAGEFDARTDKPVLRISRRHHGNVKSSVITQDFVHGADYAALAEAASTFRGLLHEGARVVRGEGEKAKEERVGDFRQAMRWLIGEAERTTARQRYKGLGEMNPEQLWETTMDPNVRRLLRVQIDDAIEADRVFTMLMGDDVEPRRDFIETNALRAANIDV</sequence>
<keyword evidence="3 11" id="KW-0963">Cytoplasm</keyword>
<evidence type="ECO:0000256" key="8">
    <source>
        <dbReference type="ARBA" id="ARBA00023029"/>
    </source>
</evidence>
<keyword evidence="8 11" id="KW-0799">Topoisomerase</keyword>
<proteinExistence type="inferred from homology"/>
<comment type="function">
    <text evidence="11">A type II topoisomerase that negatively supercoils closed circular double-stranded (ds) DNA in an ATP-dependent manner to modulate DNA topology and maintain chromosomes in an underwound state. Negative supercoiling favors strand separation, and DNA replication, transcription, recombination and repair, all of which involve strand separation. Also able to catalyze the interconversion of other topological isomers of dsDNA rings, including catenanes and knotted rings. Type II topoisomerases break and join 2 DNA strands simultaneously in an ATP-dependent manner.</text>
</comment>
<dbReference type="InterPro" id="IPR049353">
    <property type="entry name" value="GyrB_hook"/>
</dbReference>
<dbReference type="GO" id="GO:0046872">
    <property type="term" value="F:metal ion binding"/>
    <property type="evidence" value="ECO:0007669"/>
    <property type="project" value="UniProtKB-KW"/>
</dbReference>
<evidence type="ECO:0000256" key="3">
    <source>
        <dbReference type="ARBA" id="ARBA00022490"/>
    </source>
</evidence>
<feature type="compositionally biased region" description="Gly residues" evidence="12">
    <location>
        <begin position="540"/>
        <end position="563"/>
    </location>
</feature>
<dbReference type="GO" id="GO:0005737">
    <property type="term" value="C:cytoplasm"/>
    <property type="evidence" value="ECO:0007669"/>
    <property type="project" value="UniProtKB-SubCell"/>
</dbReference>
<dbReference type="InterPro" id="IPR013760">
    <property type="entry name" value="Topo_IIA-like_dom_sf"/>
</dbReference>
<evidence type="ECO:0000259" key="13">
    <source>
        <dbReference type="PROSITE" id="PS50880"/>
    </source>
</evidence>
<comment type="miscellaneous">
    <text evidence="11">Few gyrases are as efficient as E.coli at forming negative supercoils. Not all organisms have 2 type II topoisomerases; in organisms with a single type II topoisomerase this enzyme also has to decatenate newly replicated chromosomes.</text>
</comment>
<dbReference type="InterPro" id="IPR036890">
    <property type="entry name" value="HATPase_C_sf"/>
</dbReference>
<dbReference type="Pfam" id="PF18053">
    <property type="entry name" value="GyrB_insert"/>
    <property type="match status" value="1"/>
</dbReference>
<evidence type="ECO:0000256" key="10">
    <source>
        <dbReference type="ARBA" id="ARBA00023235"/>
    </source>
</evidence>
<dbReference type="InterPro" id="IPR001241">
    <property type="entry name" value="Topo_IIA"/>
</dbReference>
<dbReference type="GO" id="GO:0006265">
    <property type="term" value="P:DNA topological change"/>
    <property type="evidence" value="ECO:0007669"/>
    <property type="project" value="UniProtKB-UniRule"/>
</dbReference>
<dbReference type="InterPro" id="IPR000565">
    <property type="entry name" value="Topo_IIA_B"/>
</dbReference>
<dbReference type="SMART" id="SM00387">
    <property type="entry name" value="HATPase_c"/>
    <property type="match status" value="1"/>
</dbReference>
<dbReference type="FunFam" id="3.40.50.670:FF:000004">
    <property type="entry name" value="DNA gyrase subunit B"/>
    <property type="match status" value="1"/>
</dbReference>
<dbReference type="PROSITE" id="PS00177">
    <property type="entry name" value="TOPOISOMERASE_II"/>
    <property type="match status" value="1"/>
</dbReference>
<dbReference type="InterPro" id="IPR034160">
    <property type="entry name" value="TOPRIM_GyrB"/>
</dbReference>
<dbReference type="InterPro" id="IPR014721">
    <property type="entry name" value="Ribsml_uS5_D2-typ_fold_subgr"/>
</dbReference>
<dbReference type="SUPFAM" id="SSF56719">
    <property type="entry name" value="Type II DNA topoisomerase"/>
    <property type="match status" value="1"/>
</dbReference>
<dbReference type="GO" id="GO:0006261">
    <property type="term" value="P:DNA-templated DNA replication"/>
    <property type="evidence" value="ECO:0007669"/>
    <property type="project" value="UniProtKB-UniRule"/>
</dbReference>
<keyword evidence="7 11" id="KW-0460">Magnesium</keyword>
<comment type="cofactor">
    <cofactor evidence="11">
        <name>Mg(2+)</name>
        <dbReference type="ChEBI" id="CHEBI:18420"/>
    </cofactor>
    <cofactor evidence="11">
        <name>Mn(2+)</name>
        <dbReference type="ChEBI" id="CHEBI:29035"/>
    </cofactor>
    <cofactor evidence="11">
        <name>Ca(2+)</name>
        <dbReference type="ChEBI" id="CHEBI:29108"/>
    </cofactor>
    <text evidence="11">Binds two Mg(2+) per subunit. The magnesium ions form salt bridges with both the protein and the DNA. Can also accept other divalent metal cations, such as Mn(2+) or Ca(2+).</text>
</comment>
<evidence type="ECO:0000256" key="12">
    <source>
        <dbReference type="SAM" id="MobiDB-lite"/>
    </source>
</evidence>
<dbReference type="CDD" id="cd03366">
    <property type="entry name" value="TOPRIM_TopoIIA_GyrB"/>
    <property type="match status" value="1"/>
</dbReference>
<organism evidence="14 15">
    <name type="scientific">Ramlibacter lithotrophicus</name>
    <dbReference type="NCBI Taxonomy" id="2606681"/>
    <lineage>
        <taxon>Bacteria</taxon>
        <taxon>Pseudomonadati</taxon>
        <taxon>Pseudomonadota</taxon>
        <taxon>Betaproteobacteria</taxon>
        <taxon>Burkholderiales</taxon>
        <taxon>Comamonadaceae</taxon>
        <taxon>Ramlibacter</taxon>
    </lineage>
</organism>
<dbReference type="Proteomes" id="UP000521868">
    <property type="component" value="Unassembled WGS sequence"/>
</dbReference>
<feature type="site" description="Interaction with DNA" evidence="11">
    <location>
        <position position="507"/>
    </location>
</feature>
<dbReference type="Pfam" id="PF01751">
    <property type="entry name" value="Toprim"/>
    <property type="match status" value="1"/>
</dbReference>
<dbReference type="InterPro" id="IPR006171">
    <property type="entry name" value="TOPRIM_dom"/>
</dbReference>
<dbReference type="GO" id="GO:0005524">
    <property type="term" value="F:ATP binding"/>
    <property type="evidence" value="ECO:0007669"/>
    <property type="project" value="UniProtKB-UniRule"/>
</dbReference>
<evidence type="ECO:0000256" key="11">
    <source>
        <dbReference type="HAMAP-Rule" id="MF_01898"/>
    </source>
</evidence>
<dbReference type="SUPFAM" id="SSF55874">
    <property type="entry name" value="ATPase domain of HSP90 chaperone/DNA topoisomerase II/histidine kinase"/>
    <property type="match status" value="1"/>
</dbReference>
<comment type="subcellular location">
    <subcellularLocation>
        <location evidence="11">Cytoplasm</location>
    </subcellularLocation>
</comment>
<dbReference type="InterPro" id="IPR003594">
    <property type="entry name" value="HATPase_dom"/>
</dbReference>
<dbReference type="InterPro" id="IPR013759">
    <property type="entry name" value="Topo_IIA_B_C"/>
</dbReference>
<evidence type="ECO:0000256" key="1">
    <source>
        <dbReference type="ARBA" id="ARBA00000185"/>
    </source>
</evidence>
<feature type="compositionally biased region" description="Polar residues" evidence="12">
    <location>
        <begin position="1"/>
        <end position="10"/>
    </location>
</feature>
<feature type="site" description="Interaction with DNA" evidence="11">
    <location>
        <position position="510"/>
    </location>
</feature>
<dbReference type="NCBIfam" id="NF004189">
    <property type="entry name" value="PRK05644.1"/>
    <property type="match status" value="1"/>
</dbReference>
<dbReference type="PROSITE" id="PS50880">
    <property type="entry name" value="TOPRIM"/>
    <property type="match status" value="1"/>
</dbReference>
<dbReference type="CDD" id="cd16928">
    <property type="entry name" value="HATPase_GyrB-like"/>
    <property type="match status" value="1"/>
</dbReference>
<feature type="domain" description="Toprim" evidence="13">
    <location>
        <begin position="476"/>
        <end position="619"/>
    </location>
</feature>
<name>A0A7X6DGJ0_9BURK</name>
<dbReference type="Gene3D" id="3.30.230.10">
    <property type="match status" value="1"/>
</dbReference>
<gene>
    <name evidence="11" type="primary">gyrB</name>
    <name evidence="14" type="ORF">RAMLITH_12940</name>
</gene>
<keyword evidence="9" id="KW-0238">DNA-binding</keyword>
<comment type="caution">
    <text evidence="14">The sequence shown here is derived from an EMBL/GenBank/DDBJ whole genome shotgun (WGS) entry which is preliminary data.</text>
</comment>
<feature type="binding site" evidence="11">
    <location>
        <position position="586"/>
    </location>
    <ligand>
        <name>Mg(2+)</name>
        <dbReference type="ChEBI" id="CHEBI:18420"/>
        <label>2</label>
    </ligand>
</feature>
<keyword evidence="4 11" id="KW-0479">Metal-binding</keyword>
<dbReference type="PANTHER" id="PTHR45866:SF1">
    <property type="entry name" value="DNA GYRASE SUBUNIT B, MITOCHONDRIAL"/>
    <property type="match status" value="1"/>
</dbReference>
<dbReference type="Pfam" id="PF00204">
    <property type="entry name" value="DNA_gyraseB"/>
    <property type="match status" value="1"/>
</dbReference>
<dbReference type="GO" id="GO:0005694">
    <property type="term" value="C:chromosome"/>
    <property type="evidence" value="ECO:0007669"/>
    <property type="project" value="InterPro"/>
</dbReference>
<comment type="catalytic activity">
    <reaction evidence="1 11">
        <text>ATP-dependent breakage, passage and rejoining of double-stranded DNA.</text>
        <dbReference type="EC" id="5.6.2.2"/>
    </reaction>
</comment>
<dbReference type="InterPro" id="IPR020568">
    <property type="entry name" value="Ribosomal_Su5_D2-typ_SF"/>
</dbReference>
<dbReference type="PANTHER" id="PTHR45866">
    <property type="entry name" value="DNA GYRASE/TOPOISOMERASE SUBUNIT B"/>
    <property type="match status" value="1"/>
</dbReference>
<accession>A0A7X6DGJ0</accession>
<dbReference type="NCBIfam" id="NF011501">
    <property type="entry name" value="PRK14939.1"/>
    <property type="match status" value="1"/>
</dbReference>
<dbReference type="PRINTS" id="PR01159">
    <property type="entry name" value="DNAGYRASEB"/>
</dbReference>
<feature type="binding site" evidence="11">
    <location>
        <position position="482"/>
    </location>
    <ligand>
        <name>Mg(2+)</name>
        <dbReference type="ChEBI" id="CHEBI:18420"/>
        <label>1</label>
        <note>catalytic</note>
    </ligand>
</feature>
<dbReference type="EC" id="5.6.2.2" evidence="11"/>
<dbReference type="Pfam" id="PF00986">
    <property type="entry name" value="DNA_gyraseB_C"/>
    <property type="match status" value="1"/>
</dbReference>
<keyword evidence="10 11" id="KW-0413">Isomerase</keyword>
<dbReference type="InterPro" id="IPR002288">
    <property type="entry name" value="DNA_gyrase_B_C"/>
</dbReference>
<dbReference type="CDD" id="cd00822">
    <property type="entry name" value="TopoII_Trans_DNA_gyrase"/>
    <property type="match status" value="1"/>
</dbReference>
<dbReference type="InterPro" id="IPR041423">
    <property type="entry name" value="GyrB_insert"/>
</dbReference>
<comment type="similarity">
    <text evidence="2 11">Belongs to the type II topoisomerase GyrB family.</text>
</comment>
<dbReference type="Pfam" id="PF21249">
    <property type="entry name" value="GyrB_hook"/>
    <property type="match status" value="1"/>
</dbReference>